<dbReference type="InterPro" id="IPR015262">
    <property type="entry name" value="tRNA_Ile_lys_synt_subst-bd"/>
</dbReference>
<organism evidence="10 11">
    <name type="scientific">Halochromatium glycolicum</name>
    <dbReference type="NCBI Taxonomy" id="85075"/>
    <lineage>
        <taxon>Bacteria</taxon>
        <taxon>Pseudomonadati</taxon>
        <taxon>Pseudomonadota</taxon>
        <taxon>Gammaproteobacteria</taxon>
        <taxon>Chromatiales</taxon>
        <taxon>Chromatiaceae</taxon>
        <taxon>Halochromatium</taxon>
    </lineage>
</organism>
<dbReference type="Pfam" id="PF09179">
    <property type="entry name" value="TilS"/>
    <property type="match status" value="1"/>
</dbReference>
<keyword evidence="3 8" id="KW-0436">Ligase</keyword>
<dbReference type="InterPro" id="IPR011063">
    <property type="entry name" value="TilS/TtcA_N"/>
</dbReference>
<keyword evidence="6 8" id="KW-0067">ATP-binding</keyword>
<evidence type="ECO:0000256" key="5">
    <source>
        <dbReference type="ARBA" id="ARBA00022741"/>
    </source>
</evidence>
<evidence type="ECO:0000256" key="2">
    <source>
        <dbReference type="ARBA" id="ARBA00022490"/>
    </source>
</evidence>
<dbReference type="GO" id="GO:0032267">
    <property type="term" value="F:tRNA(Ile)-lysidine synthase activity"/>
    <property type="evidence" value="ECO:0007669"/>
    <property type="project" value="UniProtKB-EC"/>
</dbReference>
<dbReference type="Proteomes" id="UP001296776">
    <property type="component" value="Unassembled WGS sequence"/>
</dbReference>
<dbReference type="Pfam" id="PF11734">
    <property type="entry name" value="TilS_C"/>
    <property type="match status" value="1"/>
</dbReference>
<comment type="similarity">
    <text evidence="8">Belongs to the tRNA(Ile)-lysidine synthase family.</text>
</comment>
<evidence type="ECO:0000256" key="1">
    <source>
        <dbReference type="ARBA" id="ARBA00004496"/>
    </source>
</evidence>
<dbReference type="InterPro" id="IPR012795">
    <property type="entry name" value="tRNA_Ile_lys_synt_N"/>
</dbReference>
<dbReference type="HAMAP" id="MF_01161">
    <property type="entry name" value="tRNA_Ile_lys_synt"/>
    <property type="match status" value="1"/>
</dbReference>
<dbReference type="InterPro" id="IPR014729">
    <property type="entry name" value="Rossmann-like_a/b/a_fold"/>
</dbReference>
<dbReference type="Gene3D" id="3.40.50.620">
    <property type="entry name" value="HUPs"/>
    <property type="match status" value="1"/>
</dbReference>
<feature type="domain" description="Lysidine-tRNA(Ile) synthetase C-terminal" evidence="9">
    <location>
        <begin position="356"/>
        <end position="422"/>
    </location>
</feature>
<evidence type="ECO:0000256" key="3">
    <source>
        <dbReference type="ARBA" id="ARBA00022598"/>
    </source>
</evidence>
<dbReference type="SUPFAM" id="SSF82829">
    <property type="entry name" value="MesJ substrate recognition domain-like"/>
    <property type="match status" value="1"/>
</dbReference>
<evidence type="ECO:0000256" key="7">
    <source>
        <dbReference type="ARBA" id="ARBA00048539"/>
    </source>
</evidence>
<dbReference type="SUPFAM" id="SSF56037">
    <property type="entry name" value="PheT/TilS domain"/>
    <property type="match status" value="1"/>
</dbReference>
<comment type="caution">
    <text evidence="10">The sequence shown here is derived from an EMBL/GenBank/DDBJ whole genome shotgun (WGS) entry which is preliminary data.</text>
</comment>
<reference evidence="10" key="2">
    <citation type="journal article" date="2020" name="Microorganisms">
        <title>Osmotic Adaptation and Compatible Solute Biosynthesis of Phototrophic Bacteria as Revealed from Genome Analyses.</title>
        <authorList>
            <person name="Imhoff J.F."/>
            <person name="Rahn T."/>
            <person name="Kunzel S."/>
            <person name="Keller A."/>
            <person name="Neulinger S.C."/>
        </authorList>
    </citation>
    <scope>NUCLEOTIDE SEQUENCE</scope>
    <source>
        <strain evidence="10">DSM 11080</strain>
    </source>
</reference>
<protein>
    <recommendedName>
        <fullName evidence="8">tRNA(Ile)-lysidine synthase</fullName>
        <ecNumber evidence="8">6.3.4.19</ecNumber>
    </recommendedName>
    <alternativeName>
        <fullName evidence="8">tRNA(Ile)-2-lysyl-cytidine synthase</fullName>
    </alternativeName>
    <alternativeName>
        <fullName evidence="8">tRNA(Ile)-lysidine synthetase</fullName>
    </alternativeName>
</protein>
<keyword evidence="11" id="KW-1185">Reference proteome</keyword>
<dbReference type="NCBIfam" id="TIGR02432">
    <property type="entry name" value="lysidine_TilS_N"/>
    <property type="match status" value="1"/>
</dbReference>
<comment type="function">
    <text evidence="8">Ligates lysine onto the cytidine present at position 34 of the AUA codon-specific tRNA(Ile) that contains the anticodon CAU, in an ATP-dependent manner. Cytidine is converted to lysidine, thus changing the amino acid specificity of the tRNA from methionine to isoleucine.</text>
</comment>
<comment type="domain">
    <text evidence="8">The N-terminal region contains the highly conserved SGGXDS motif, predicted to be a P-loop motif involved in ATP binding.</text>
</comment>
<evidence type="ECO:0000256" key="4">
    <source>
        <dbReference type="ARBA" id="ARBA00022694"/>
    </source>
</evidence>
<dbReference type="Gene3D" id="1.20.59.20">
    <property type="match status" value="1"/>
</dbReference>
<proteinExistence type="inferred from homology"/>
<dbReference type="Pfam" id="PF01171">
    <property type="entry name" value="ATP_bind_3"/>
    <property type="match status" value="1"/>
</dbReference>
<name>A0AAJ0U6P3_9GAMM</name>
<dbReference type="SMART" id="SM00977">
    <property type="entry name" value="TilS_C"/>
    <property type="match status" value="1"/>
</dbReference>
<evidence type="ECO:0000256" key="6">
    <source>
        <dbReference type="ARBA" id="ARBA00022840"/>
    </source>
</evidence>
<comment type="subcellular location">
    <subcellularLocation>
        <location evidence="1 8">Cytoplasm</location>
    </subcellularLocation>
</comment>
<dbReference type="RefSeq" id="WP_200347742.1">
    <property type="nucleotide sequence ID" value="NZ_NRSJ01000038.1"/>
</dbReference>
<dbReference type="GO" id="GO:0006400">
    <property type="term" value="P:tRNA modification"/>
    <property type="evidence" value="ECO:0007669"/>
    <property type="project" value="UniProtKB-UniRule"/>
</dbReference>
<dbReference type="InterPro" id="IPR012796">
    <property type="entry name" value="Lysidine-tRNA-synth_C"/>
</dbReference>
<dbReference type="InterPro" id="IPR012094">
    <property type="entry name" value="tRNA_Ile_lys_synt"/>
</dbReference>
<dbReference type="AlphaFoldDB" id="A0AAJ0U6P3"/>
<dbReference type="PANTHER" id="PTHR43033:SF1">
    <property type="entry name" value="TRNA(ILE)-LYSIDINE SYNTHASE-RELATED"/>
    <property type="match status" value="1"/>
</dbReference>
<keyword evidence="2 8" id="KW-0963">Cytoplasm</keyword>
<reference evidence="10" key="1">
    <citation type="submission" date="2017-08" db="EMBL/GenBank/DDBJ databases">
        <authorList>
            <person name="Imhoff J.F."/>
            <person name="Rahn T."/>
            <person name="Kuenzel S."/>
            <person name="Neulinger S.C."/>
        </authorList>
    </citation>
    <scope>NUCLEOTIDE SEQUENCE</scope>
    <source>
        <strain evidence="10">DSM 11080</strain>
    </source>
</reference>
<evidence type="ECO:0000313" key="10">
    <source>
        <dbReference type="EMBL" id="MBK1706289.1"/>
    </source>
</evidence>
<dbReference type="NCBIfam" id="TIGR02433">
    <property type="entry name" value="lysidine_TilS_C"/>
    <property type="match status" value="1"/>
</dbReference>
<dbReference type="GO" id="GO:0005524">
    <property type="term" value="F:ATP binding"/>
    <property type="evidence" value="ECO:0007669"/>
    <property type="project" value="UniProtKB-UniRule"/>
</dbReference>
<gene>
    <name evidence="8 10" type="primary">tilS</name>
    <name evidence="10" type="ORF">CKO40_17475</name>
</gene>
<evidence type="ECO:0000256" key="8">
    <source>
        <dbReference type="HAMAP-Rule" id="MF_01161"/>
    </source>
</evidence>
<keyword evidence="5 8" id="KW-0547">Nucleotide-binding</keyword>
<dbReference type="GO" id="GO:0005737">
    <property type="term" value="C:cytoplasm"/>
    <property type="evidence" value="ECO:0007669"/>
    <property type="project" value="UniProtKB-SubCell"/>
</dbReference>
<evidence type="ECO:0000259" key="9">
    <source>
        <dbReference type="SMART" id="SM00977"/>
    </source>
</evidence>
<sequence>MAAFSVEVLRSELERWPFPARLWLAFSGGLDSHVLLHACSRLREPLSLRLHAIHVDHGLHPASGDWSNHCRAVCAGLDVPFTGRRVQVSRRPGESLEAVAREVRYRVLAEVLTPGDTLMTAQHLDDQAETLLLALLRGSGVHGLAAMPQSAPLGSGTLLRPLLGIERDALLAYAREHHLCWLDDPANETLAFDRNRLRSRVLPLLRERWPAAARTIARSAGHCADAAQTLDEWADAQLPAVAGGRPSALSVAGLAALQPRQARLLLRRWLTARGFLAPSTVLLRRILDEVLGARADATPLVAWPGCEVRRYRDDLFALVPLPPPPAVALDWVEGHKLELPSGLGWLEAPQAPLPPLQVRFGEPGRLCAAEARPRRPLTKLFQEAGIPSWLRPLVPLLVDPAGALRLVPGVCGCGLSKTAVRWRGHPWEGFGWFD</sequence>
<dbReference type="SUPFAM" id="SSF52402">
    <property type="entry name" value="Adenine nucleotide alpha hydrolases-like"/>
    <property type="match status" value="1"/>
</dbReference>
<comment type="catalytic activity">
    <reaction evidence="7 8">
        <text>cytidine(34) in tRNA(Ile2) + L-lysine + ATP = lysidine(34) in tRNA(Ile2) + AMP + diphosphate + H(+)</text>
        <dbReference type="Rhea" id="RHEA:43744"/>
        <dbReference type="Rhea" id="RHEA-COMP:10625"/>
        <dbReference type="Rhea" id="RHEA-COMP:10670"/>
        <dbReference type="ChEBI" id="CHEBI:15378"/>
        <dbReference type="ChEBI" id="CHEBI:30616"/>
        <dbReference type="ChEBI" id="CHEBI:32551"/>
        <dbReference type="ChEBI" id="CHEBI:33019"/>
        <dbReference type="ChEBI" id="CHEBI:82748"/>
        <dbReference type="ChEBI" id="CHEBI:83665"/>
        <dbReference type="ChEBI" id="CHEBI:456215"/>
        <dbReference type="EC" id="6.3.4.19"/>
    </reaction>
</comment>
<dbReference type="CDD" id="cd01992">
    <property type="entry name" value="TilS_N"/>
    <property type="match status" value="1"/>
</dbReference>
<feature type="binding site" evidence="8">
    <location>
        <begin position="27"/>
        <end position="32"/>
    </location>
    <ligand>
        <name>ATP</name>
        <dbReference type="ChEBI" id="CHEBI:30616"/>
    </ligand>
</feature>
<accession>A0AAJ0U6P3</accession>
<dbReference type="PANTHER" id="PTHR43033">
    <property type="entry name" value="TRNA(ILE)-LYSIDINE SYNTHASE-RELATED"/>
    <property type="match status" value="1"/>
</dbReference>
<keyword evidence="4 8" id="KW-0819">tRNA processing</keyword>
<evidence type="ECO:0000313" key="11">
    <source>
        <dbReference type="Proteomes" id="UP001296776"/>
    </source>
</evidence>
<dbReference type="EC" id="6.3.4.19" evidence="8"/>
<dbReference type="EMBL" id="NRSJ01000038">
    <property type="protein sequence ID" value="MBK1706289.1"/>
    <property type="molecule type" value="Genomic_DNA"/>
</dbReference>